<keyword evidence="4" id="KW-0012">Acyltransferase</keyword>
<accession>A0ABS7A4Q4</accession>
<dbReference type="InterPro" id="IPR018357">
    <property type="entry name" value="Hexapep_transf_CS"/>
</dbReference>
<dbReference type="SUPFAM" id="SSF51161">
    <property type="entry name" value="Trimeric LpxA-like enzymes"/>
    <property type="match status" value="1"/>
</dbReference>
<organism evidence="5 6">
    <name type="scientific">Roseomonas alba</name>
    <dbReference type="NCBI Taxonomy" id="2846776"/>
    <lineage>
        <taxon>Bacteria</taxon>
        <taxon>Pseudomonadati</taxon>
        <taxon>Pseudomonadota</taxon>
        <taxon>Alphaproteobacteria</taxon>
        <taxon>Acetobacterales</taxon>
        <taxon>Roseomonadaceae</taxon>
        <taxon>Roseomonas</taxon>
    </lineage>
</organism>
<dbReference type="InterPro" id="IPR011004">
    <property type="entry name" value="Trimer_LpxA-like_sf"/>
</dbReference>
<dbReference type="PANTHER" id="PTHR43300">
    <property type="entry name" value="ACETYLTRANSFERASE"/>
    <property type="match status" value="1"/>
</dbReference>
<dbReference type="PROSITE" id="PS00101">
    <property type="entry name" value="HEXAPEP_TRANSFERASES"/>
    <property type="match status" value="1"/>
</dbReference>
<dbReference type="Gene3D" id="2.160.10.10">
    <property type="entry name" value="Hexapeptide repeat proteins"/>
    <property type="match status" value="1"/>
</dbReference>
<name>A0ABS7A4Q4_9PROT</name>
<dbReference type="Pfam" id="PF00132">
    <property type="entry name" value="Hexapep"/>
    <property type="match status" value="1"/>
</dbReference>
<proteinExistence type="inferred from homology"/>
<keyword evidence="3" id="KW-0677">Repeat</keyword>
<dbReference type="PANTHER" id="PTHR43300:SF11">
    <property type="entry name" value="ACETYLTRANSFERASE RV3034C-RELATED"/>
    <property type="match status" value="1"/>
</dbReference>
<keyword evidence="6" id="KW-1185">Reference proteome</keyword>
<evidence type="ECO:0000256" key="2">
    <source>
        <dbReference type="ARBA" id="ARBA00022679"/>
    </source>
</evidence>
<comment type="caution">
    <text evidence="5">The sequence shown here is derived from an EMBL/GenBank/DDBJ whole genome shotgun (WGS) entry which is preliminary data.</text>
</comment>
<evidence type="ECO:0000256" key="3">
    <source>
        <dbReference type="ARBA" id="ARBA00022737"/>
    </source>
</evidence>
<evidence type="ECO:0000313" key="5">
    <source>
        <dbReference type="EMBL" id="MBW6397278.1"/>
    </source>
</evidence>
<reference evidence="5 6" key="1">
    <citation type="submission" date="2021-07" db="EMBL/GenBank/DDBJ databases">
        <authorList>
            <person name="So Y."/>
        </authorList>
    </citation>
    <scope>NUCLEOTIDE SEQUENCE [LARGE SCALE GENOMIC DNA]</scope>
    <source>
        <strain evidence="5 6">HJA6</strain>
    </source>
</reference>
<comment type="similarity">
    <text evidence="1">Belongs to the transferase hexapeptide repeat family.</text>
</comment>
<dbReference type="InterPro" id="IPR001451">
    <property type="entry name" value="Hexapep"/>
</dbReference>
<dbReference type="InterPro" id="IPR050179">
    <property type="entry name" value="Trans_hexapeptide_repeat"/>
</dbReference>
<evidence type="ECO:0000313" key="6">
    <source>
        <dbReference type="Proteomes" id="UP001196565"/>
    </source>
</evidence>
<dbReference type="Proteomes" id="UP001196565">
    <property type="component" value="Unassembled WGS sequence"/>
</dbReference>
<gene>
    <name evidence="5" type="ORF">KPL78_05420</name>
</gene>
<sequence length="232" mass="25729">MGLRFKQGDRVNFLAEASAEPYCGILIGLNLPCIGSFSYSWSPLPLDISIGRYCSIAAGLQIPGPRHTLDYVSTSSFMYDKTFSILRSHCDDIGISFTNQQPNPQKASPVIGHDVWIGANATIMPGVRIGDGAVIAAGAVVTKDVSPYAVVGGNPAKLLRFRFAEAHIDRLLTLRWWRYSFTDFNDLHLDDVERFIGELENRSATLKEFAPERVKFRELMTIPPNPDSRGNH</sequence>
<protein>
    <submittedName>
        <fullName evidence="5">CatB-related O-acetyltransferase</fullName>
    </submittedName>
</protein>
<evidence type="ECO:0000256" key="4">
    <source>
        <dbReference type="ARBA" id="ARBA00023315"/>
    </source>
</evidence>
<keyword evidence="2" id="KW-0808">Transferase</keyword>
<evidence type="ECO:0000256" key="1">
    <source>
        <dbReference type="ARBA" id="ARBA00007274"/>
    </source>
</evidence>
<dbReference type="EMBL" id="JAHYBZ010000002">
    <property type="protein sequence ID" value="MBW6397278.1"/>
    <property type="molecule type" value="Genomic_DNA"/>
</dbReference>
<dbReference type="CDD" id="cd03349">
    <property type="entry name" value="LbH_XAT"/>
    <property type="match status" value="1"/>
</dbReference>